<sequence length="815" mass="89678">MPPSFTTSLLMLAAYLTSSSLVAANLRMLESSMNVADRVNSYREENTNWWVRLNEGEISSSDVANGSENPNTAEDNDVDGNGHDENVIEAGGNESRNTIRPANRRSHSATVYKQHNLLSDQEVKEWMIISGGFTDTDWNTFPVWAFDLGYHAHVGDAVSKGGLRGPWIDFTGVNLGTDFAPEPSFSMSTSTTSTTNNKNSTAASSMYQSPSPQGRVGHLSSIHNDCLYIFGGLTYSLGSFHVENDGEEEGGDGDTLIVWRACGLNDMFWGKEGTGTGGEGVLKWERIVPRVDTNAVMTQHTTSSGDNADGSNDSGEDSIVGDDEAEGHGTIRRWQRRASYSSTTSNAPIDPSVTLPRGEAQGGQYSSNNGIATDDCFIFYGGMYHHRSSAIGNSGISSNVELPTGDVWKYEYETETLRLLAPYPPLEWQRDGRSGTYPVARTAHAGTIVGDELIIHGGLGLHEDTTQSSSFSSPSSSYATYRTSPSWQALGDTWVFDLKTLTWRERIQFPQLKRSYHSLVGHYDGTVAAFGGFQQDQSIGGETVAFVFKDLIVSRANETHWLKLQPPSDQLPAMGWRTAHYSSTLPFGITNRLEHSAILDRFGSMYVWGGRFQSVRQISGLWRLDLFNEDSNLRFEIAPPDGLEEYEEQLEALHTFIATMIFLSLTLSMLFGMMRQQGSDNETNAERSHLPSRRGLSRQAIDSLPLKRYSPLGGTEDGDVVEDVSLSRENSREGLGLEETDCCPICLVEYQEGSEIRTLPCGHDFDKDHSSCPTCRQSITIATISRQGSSISNNSTSWGFSTEEDICKRLSILSP</sequence>
<dbReference type="EMBL" id="DS999417">
    <property type="protein sequence ID" value="EED86953.1"/>
    <property type="molecule type" value="Genomic_DNA"/>
</dbReference>
<proteinExistence type="predicted"/>
<dbReference type="InParanoid" id="B8LCB2"/>
<dbReference type="RefSeq" id="XP_002296752.1">
    <property type="nucleotide sequence ID" value="XM_002296716.1"/>
</dbReference>
<feature type="region of interest" description="Disordered" evidence="1">
    <location>
        <begin position="60"/>
        <end position="100"/>
    </location>
</feature>
<feature type="region of interest" description="Disordered" evidence="1">
    <location>
        <begin position="185"/>
        <end position="211"/>
    </location>
</feature>
<keyword evidence="2" id="KW-0732">Signal</keyword>
<evidence type="ECO:0000313" key="4">
    <source>
        <dbReference type="Proteomes" id="UP000001449"/>
    </source>
</evidence>
<feature type="compositionally biased region" description="Low complexity" evidence="1">
    <location>
        <begin position="303"/>
        <end position="313"/>
    </location>
</feature>
<dbReference type="GeneID" id="7442564"/>
<feature type="compositionally biased region" description="Polar residues" evidence="1">
    <location>
        <begin position="60"/>
        <end position="73"/>
    </location>
</feature>
<reference evidence="3 4" key="2">
    <citation type="journal article" date="2008" name="Nature">
        <title>The Phaeodactylum genome reveals the evolutionary history of diatom genomes.</title>
        <authorList>
            <person name="Bowler C."/>
            <person name="Allen A.E."/>
            <person name="Badger J.H."/>
            <person name="Grimwood J."/>
            <person name="Jabbari K."/>
            <person name="Kuo A."/>
            <person name="Maheswari U."/>
            <person name="Martens C."/>
            <person name="Maumus F."/>
            <person name="Otillar R.P."/>
            <person name="Rayko E."/>
            <person name="Salamov A."/>
            <person name="Vandepoele K."/>
            <person name="Beszteri B."/>
            <person name="Gruber A."/>
            <person name="Heijde M."/>
            <person name="Katinka M."/>
            <person name="Mock T."/>
            <person name="Valentin K."/>
            <person name="Verret F."/>
            <person name="Berges J.A."/>
            <person name="Brownlee C."/>
            <person name="Cadoret J.P."/>
            <person name="Chiovitti A."/>
            <person name="Choi C.J."/>
            <person name="Coesel S."/>
            <person name="De Martino A."/>
            <person name="Detter J.C."/>
            <person name="Durkin C."/>
            <person name="Falciatore A."/>
            <person name="Fournet J."/>
            <person name="Haruta M."/>
            <person name="Huysman M.J."/>
            <person name="Jenkins B.D."/>
            <person name="Jiroutova K."/>
            <person name="Jorgensen R.E."/>
            <person name="Joubert Y."/>
            <person name="Kaplan A."/>
            <person name="Kroger N."/>
            <person name="Kroth P.G."/>
            <person name="La Roche J."/>
            <person name="Lindquist E."/>
            <person name="Lommer M."/>
            <person name="Martin-Jezequel V."/>
            <person name="Lopez P.J."/>
            <person name="Lucas S."/>
            <person name="Mangogna M."/>
            <person name="McGinnis K."/>
            <person name="Medlin L.K."/>
            <person name="Montsant A."/>
            <person name="Oudot-Le Secq M.P."/>
            <person name="Napoli C."/>
            <person name="Obornik M."/>
            <person name="Parker M.S."/>
            <person name="Petit J.L."/>
            <person name="Porcel B.M."/>
            <person name="Poulsen N."/>
            <person name="Robison M."/>
            <person name="Rychlewski L."/>
            <person name="Rynearson T.A."/>
            <person name="Schmutz J."/>
            <person name="Shapiro H."/>
            <person name="Siaut M."/>
            <person name="Stanley M."/>
            <person name="Sussman M.R."/>
            <person name="Taylor A.R."/>
            <person name="Vardi A."/>
            <person name="von Dassow P."/>
            <person name="Vyverman W."/>
            <person name="Willis A."/>
            <person name="Wyrwicz L.S."/>
            <person name="Rokhsar D.S."/>
            <person name="Weissenbach J."/>
            <person name="Armbrust E.V."/>
            <person name="Green B.R."/>
            <person name="Van de Peer Y."/>
            <person name="Grigoriev I.V."/>
        </authorList>
    </citation>
    <scope>NUCLEOTIDE SEQUENCE [LARGE SCALE GENOMIC DNA]</scope>
    <source>
        <strain evidence="3 4">CCMP1335</strain>
    </source>
</reference>
<dbReference type="InterPro" id="IPR013083">
    <property type="entry name" value="Znf_RING/FYVE/PHD"/>
</dbReference>
<name>B8LCB2_THAPS</name>
<dbReference type="STRING" id="35128.B8LCB2"/>
<accession>B8LCB2</accession>
<dbReference type="PaxDb" id="35128-Thaps10320"/>
<dbReference type="KEGG" id="tps:THAPSDRAFT_10320"/>
<feature type="compositionally biased region" description="Polar residues" evidence="1">
    <location>
        <begin position="338"/>
        <end position="347"/>
    </location>
</feature>
<dbReference type="Gene3D" id="3.30.40.10">
    <property type="entry name" value="Zinc/RING finger domain, C3HC4 (zinc finger)"/>
    <property type="match status" value="1"/>
</dbReference>
<dbReference type="SUPFAM" id="SSF57850">
    <property type="entry name" value="RING/U-box"/>
    <property type="match status" value="1"/>
</dbReference>
<dbReference type="eggNOG" id="KOG0800">
    <property type="taxonomic scope" value="Eukaryota"/>
</dbReference>
<dbReference type="Gene3D" id="2.120.10.80">
    <property type="entry name" value="Kelch-type beta propeller"/>
    <property type="match status" value="2"/>
</dbReference>
<reference evidence="3 4" key="1">
    <citation type="journal article" date="2004" name="Science">
        <title>The genome of the diatom Thalassiosira pseudonana: ecology, evolution, and metabolism.</title>
        <authorList>
            <person name="Armbrust E.V."/>
            <person name="Berges J.A."/>
            <person name="Bowler C."/>
            <person name="Green B.R."/>
            <person name="Martinez D."/>
            <person name="Putnam N.H."/>
            <person name="Zhou S."/>
            <person name="Allen A.E."/>
            <person name="Apt K.E."/>
            <person name="Bechner M."/>
            <person name="Brzezinski M.A."/>
            <person name="Chaal B.K."/>
            <person name="Chiovitti A."/>
            <person name="Davis A.K."/>
            <person name="Demarest M.S."/>
            <person name="Detter J.C."/>
            <person name="Glavina T."/>
            <person name="Goodstein D."/>
            <person name="Hadi M.Z."/>
            <person name="Hellsten U."/>
            <person name="Hildebrand M."/>
            <person name="Jenkins B.D."/>
            <person name="Jurka J."/>
            <person name="Kapitonov V.V."/>
            <person name="Kroger N."/>
            <person name="Lau W.W."/>
            <person name="Lane T.W."/>
            <person name="Larimer F.W."/>
            <person name="Lippmeier J.C."/>
            <person name="Lucas S."/>
            <person name="Medina M."/>
            <person name="Montsant A."/>
            <person name="Obornik M."/>
            <person name="Parker M.S."/>
            <person name="Palenik B."/>
            <person name="Pazour G.J."/>
            <person name="Richardson P.M."/>
            <person name="Rynearson T.A."/>
            <person name="Saito M.A."/>
            <person name="Schwartz D.C."/>
            <person name="Thamatrakoln K."/>
            <person name="Valentin K."/>
            <person name="Vardi A."/>
            <person name="Wilkerson F.P."/>
            <person name="Rokhsar D.S."/>
        </authorList>
    </citation>
    <scope>NUCLEOTIDE SEQUENCE [LARGE SCALE GENOMIC DNA]</scope>
    <source>
        <strain evidence="3 4">CCMP1335</strain>
    </source>
</reference>
<feature type="chain" id="PRO_5002877085" description="RING-type domain-containing protein" evidence="2">
    <location>
        <begin position="25"/>
        <end position="815"/>
    </location>
</feature>
<dbReference type="Proteomes" id="UP000001449">
    <property type="component" value="Chromosome 16"/>
</dbReference>
<dbReference type="SUPFAM" id="SSF117281">
    <property type="entry name" value="Kelch motif"/>
    <property type="match status" value="1"/>
</dbReference>
<evidence type="ECO:0008006" key="5">
    <source>
        <dbReference type="Google" id="ProtNLM"/>
    </source>
</evidence>
<gene>
    <name evidence="3" type="ORF">THAPSDRAFT_10320</name>
</gene>
<evidence type="ECO:0000313" key="3">
    <source>
        <dbReference type="EMBL" id="EED86953.1"/>
    </source>
</evidence>
<evidence type="ECO:0000256" key="1">
    <source>
        <dbReference type="SAM" id="MobiDB-lite"/>
    </source>
</evidence>
<feature type="compositionally biased region" description="Acidic residues" evidence="1">
    <location>
        <begin position="314"/>
        <end position="325"/>
    </location>
</feature>
<feature type="compositionally biased region" description="Low complexity" evidence="1">
    <location>
        <begin position="188"/>
        <end position="205"/>
    </location>
</feature>
<organism evidence="3 4">
    <name type="scientific">Thalassiosira pseudonana</name>
    <name type="common">Marine diatom</name>
    <name type="synonym">Cyclotella nana</name>
    <dbReference type="NCBI Taxonomy" id="35128"/>
    <lineage>
        <taxon>Eukaryota</taxon>
        <taxon>Sar</taxon>
        <taxon>Stramenopiles</taxon>
        <taxon>Ochrophyta</taxon>
        <taxon>Bacillariophyta</taxon>
        <taxon>Coscinodiscophyceae</taxon>
        <taxon>Thalassiosirophycidae</taxon>
        <taxon>Thalassiosirales</taxon>
        <taxon>Thalassiosiraceae</taxon>
        <taxon>Thalassiosira</taxon>
    </lineage>
</organism>
<evidence type="ECO:0000256" key="2">
    <source>
        <dbReference type="SAM" id="SignalP"/>
    </source>
</evidence>
<keyword evidence="4" id="KW-1185">Reference proteome</keyword>
<dbReference type="HOGENOM" id="CLU_346666_0_0_1"/>
<dbReference type="AlphaFoldDB" id="B8LCB2"/>
<feature type="region of interest" description="Disordered" evidence="1">
    <location>
        <begin position="294"/>
        <end position="367"/>
    </location>
</feature>
<dbReference type="PANTHER" id="PTHR23244">
    <property type="entry name" value="KELCH REPEAT DOMAIN"/>
    <property type="match status" value="1"/>
</dbReference>
<dbReference type="InterPro" id="IPR015915">
    <property type="entry name" value="Kelch-typ_b-propeller"/>
</dbReference>
<dbReference type="OMA" id="QISGLWR"/>
<protein>
    <recommendedName>
        <fullName evidence="5">RING-type domain-containing protein</fullName>
    </recommendedName>
</protein>
<dbReference type="PANTHER" id="PTHR23244:SF471">
    <property type="entry name" value="GUANINE NUCLEOTIDE-BINDING PROTEIN SUBUNIT BETA 1-RELATED"/>
    <property type="match status" value="1"/>
</dbReference>
<feature type="signal peptide" evidence="2">
    <location>
        <begin position="1"/>
        <end position="24"/>
    </location>
</feature>